<organism evidence="2 3">
    <name type="scientific">Cryptococcus amylolentus CBS 6039</name>
    <dbReference type="NCBI Taxonomy" id="1295533"/>
    <lineage>
        <taxon>Eukaryota</taxon>
        <taxon>Fungi</taxon>
        <taxon>Dikarya</taxon>
        <taxon>Basidiomycota</taxon>
        <taxon>Agaricomycotina</taxon>
        <taxon>Tremellomycetes</taxon>
        <taxon>Tremellales</taxon>
        <taxon>Cryptococcaceae</taxon>
        <taxon>Cryptococcus</taxon>
    </lineage>
</organism>
<dbReference type="EMBL" id="AWGJ01000009">
    <property type="protein sequence ID" value="ODN75913.1"/>
    <property type="molecule type" value="Genomic_DNA"/>
</dbReference>
<feature type="compositionally biased region" description="Pro residues" evidence="1">
    <location>
        <begin position="166"/>
        <end position="175"/>
    </location>
</feature>
<protein>
    <submittedName>
        <fullName evidence="2">Uncharacterized protein</fullName>
    </submittedName>
</protein>
<feature type="region of interest" description="Disordered" evidence="1">
    <location>
        <begin position="242"/>
        <end position="333"/>
    </location>
</feature>
<evidence type="ECO:0000313" key="2">
    <source>
        <dbReference type="EMBL" id="ODN75913.1"/>
    </source>
</evidence>
<name>A0A1E3HHT1_9TREE</name>
<feature type="compositionally biased region" description="Basic and acidic residues" evidence="1">
    <location>
        <begin position="276"/>
        <end position="286"/>
    </location>
</feature>
<dbReference type="AlphaFoldDB" id="A0A1E3HHT1"/>
<comment type="caution">
    <text evidence="2">The sequence shown here is derived from an EMBL/GenBank/DDBJ whole genome shotgun (WGS) entry which is preliminary data.</text>
</comment>
<feature type="region of interest" description="Disordered" evidence="1">
    <location>
        <begin position="393"/>
        <end position="423"/>
    </location>
</feature>
<feature type="region of interest" description="Disordered" evidence="1">
    <location>
        <begin position="1"/>
        <end position="47"/>
    </location>
</feature>
<dbReference type="Proteomes" id="UP000094065">
    <property type="component" value="Unassembled WGS sequence"/>
</dbReference>
<dbReference type="GeneID" id="30157207"/>
<dbReference type="OrthoDB" id="10353845at2759"/>
<evidence type="ECO:0000313" key="3">
    <source>
        <dbReference type="Proteomes" id="UP000094065"/>
    </source>
</evidence>
<feature type="region of interest" description="Disordered" evidence="1">
    <location>
        <begin position="166"/>
        <end position="191"/>
    </location>
</feature>
<sequence>MNSYINWPGRHQSQYSEARLRNSQPPQSEQPSGHHTRPVRSNTLDSNTVFLREDIPTPRPLLQHELPEFYTLTGPPPPPTLPSIAMHETSHPWLNEDALRDTVSSIVEGFRYDEPNVAKDESTQALISDIATAVSSQCVSLFDAMLTPPPPPMIFPAGDAAFRPHPSLPGFPPNTQPQSSTLGRDSRQGGVAPHEIEVVDVVFSMDDDEASLCSSMSDHREDQITVIYNDDSGRPVTKVFETRVQPDGHSRIQQQSRDGATFGREGREQSLVQPMRRRDVRSDMSRQDGPAESFNSSDISPANTRVRFSDPFILTPTTSTSSHQSRSSPVSRETVNLKAVSDLDLLRGSLSQTDDQVASILSQLSDLTQSVKALDSKLTGRSIRERAVDNWNAQHTTDGLGPLQHSRGDRASDAYSLQPEDYF</sequence>
<reference evidence="2 3" key="1">
    <citation type="submission" date="2016-06" db="EMBL/GenBank/DDBJ databases">
        <title>Evolution of pathogenesis and genome organization in the Tremellales.</title>
        <authorList>
            <person name="Cuomo C."/>
            <person name="Litvintseva A."/>
            <person name="Heitman J."/>
            <person name="Chen Y."/>
            <person name="Sun S."/>
            <person name="Springer D."/>
            <person name="Dromer F."/>
            <person name="Young S."/>
            <person name="Zeng Q."/>
            <person name="Chapman S."/>
            <person name="Gujja S."/>
            <person name="Saif S."/>
            <person name="Birren B."/>
        </authorList>
    </citation>
    <scope>NUCLEOTIDE SEQUENCE [LARGE SCALE GENOMIC DNA]</scope>
    <source>
        <strain evidence="2 3">CBS 6039</strain>
    </source>
</reference>
<dbReference type="RefSeq" id="XP_018991444.1">
    <property type="nucleotide sequence ID" value="XM_019140293.1"/>
</dbReference>
<feature type="compositionally biased region" description="Polar residues" evidence="1">
    <location>
        <begin position="293"/>
        <end position="303"/>
    </location>
</feature>
<keyword evidence="3" id="KW-1185">Reference proteome</keyword>
<gene>
    <name evidence="2" type="ORF">L202_05898</name>
</gene>
<accession>A0A1E3HHT1</accession>
<proteinExistence type="predicted"/>
<evidence type="ECO:0000256" key="1">
    <source>
        <dbReference type="SAM" id="MobiDB-lite"/>
    </source>
</evidence>
<feature type="compositionally biased region" description="Low complexity" evidence="1">
    <location>
        <begin position="315"/>
        <end position="332"/>
    </location>
</feature>